<dbReference type="RefSeq" id="WP_270045331.1">
    <property type="nucleotide sequence ID" value="NZ_JAPDOD010000058.1"/>
</dbReference>
<accession>A0A9X3N2Y1</accession>
<reference evidence="2" key="1">
    <citation type="submission" date="2022-10" db="EMBL/GenBank/DDBJ databases">
        <title>The WGS of Solirubrobacter ginsenosidimutans DSM 21036.</title>
        <authorList>
            <person name="Jiang Z."/>
        </authorList>
    </citation>
    <scope>NUCLEOTIDE SEQUENCE</scope>
    <source>
        <strain evidence="2">DSM 21036</strain>
    </source>
</reference>
<evidence type="ECO:0000313" key="3">
    <source>
        <dbReference type="Proteomes" id="UP001149140"/>
    </source>
</evidence>
<feature type="signal peptide" evidence="1">
    <location>
        <begin position="1"/>
        <end position="27"/>
    </location>
</feature>
<dbReference type="InterPro" id="IPR008969">
    <property type="entry name" value="CarboxyPept-like_regulatory"/>
</dbReference>
<dbReference type="GO" id="GO:0004180">
    <property type="term" value="F:carboxypeptidase activity"/>
    <property type="evidence" value="ECO:0007669"/>
    <property type="project" value="UniProtKB-KW"/>
</dbReference>
<keyword evidence="2" id="KW-0645">Protease</keyword>
<protein>
    <submittedName>
        <fullName evidence="2">Carboxypeptidase-like regulatory domain-containing protein</fullName>
    </submittedName>
</protein>
<evidence type="ECO:0000256" key="1">
    <source>
        <dbReference type="SAM" id="SignalP"/>
    </source>
</evidence>
<dbReference type="Proteomes" id="UP001149140">
    <property type="component" value="Unassembled WGS sequence"/>
</dbReference>
<dbReference type="EMBL" id="JAPDOD010000058">
    <property type="protein sequence ID" value="MDA0166070.1"/>
    <property type="molecule type" value="Genomic_DNA"/>
</dbReference>
<dbReference type="PROSITE" id="PS51257">
    <property type="entry name" value="PROKAR_LIPOPROTEIN"/>
    <property type="match status" value="1"/>
</dbReference>
<gene>
    <name evidence="2" type="ORF">OM076_37750</name>
</gene>
<dbReference type="SUPFAM" id="SSF49464">
    <property type="entry name" value="Carboxypeptidase regulatory domain-like"/>
    <property type="match status" value="1"/>
</dbReference>
<keyword evidence="1" id="KW-0732">Signal</keyword>
<feature type="chain" id="PRO_5040813994" evidence="1">
    <location>
        <begin position="28"/>
        <end position="556"/>
    </location>
</feature>
<organism evidence="2 3">
    <name type="scientific">Solirubrobacter ginsenosidimutans</name>
    <dbReference type="NCBI Taxonomy" id="490573"/>
    <lineage>
        <taxon>Bacteria</taxon>
        <taxon>Bacillati</taxon>
        <taxon>Actinomycetota</taxon>
        <taxon>Thermoleophilia</taxon>
        <taxon>Solirubrobacterales</taxon>
        <taxon>Solirubrobacteraceae</taxon>
        <taxon>Solirubrobacter</taxon>
    </lineage>
</organism>
<evidence type="ECO:0000313" key="2">
    <source>
        <dbReference type="EMBL" id="MDA0166070.1"/>
    </source>
</evidence>
<keyword evidence="3" id="KW-1185">Reference proteome</keyword>
<name>A0A9X3N2Y1_9ACTN</name>
<keyword evidence="2" id="KW-0378">Hydrolase</keyword>
<keyword evidence="2" id="KW-0121">Carboxypeptidase</keyword>
<comment type="caution">
    <text evidence="2">The sequence shown here is derived from an EMBL/GenBank/DDBJ whole genome shotgun (WGS) entry which is preliminary data.</text>
</comment>
<sequence length="556" mass="59385">MLIKRLCIQVIATLVVAVGLSVQPAHAGTMVVYSCHTPSGRTVGTDGWTLSADNAVPRAGVRDSCADGPTGALRLEIERDGAHVDGSQELSWTFRSADATTISEFKAWVCGRAFSFWALARFRWQAPVGEPKSMIVYKSPDGAPDTMGCQGSRPWWSSSANLVRASEFASSWLEMTAGCGGICDVEPKVAATMELGAFAASISDASPPTAVAPTGPVVSDQVHTGVETIRFSVTDKGVGVFRLLGEVRPHHEGPWLQFAESILGGSSCRPLGETGYLYEFSSPQPCPTAVGDASLSMDNTRLGVGSHDFRVVAEDAAGNRTLVWQSDAYEIGTNAEGTARANPRPAQLKITAPGTRRQRSAKAFQLRGSLVDADSNAIGGALVVVESRGYLPKSNAPFGGWETVGTAVTDARGAYRLQVPRGPSRTLRVSYTAPSSEGASAVALVDVVVPAQITARARHARVRNGKSVVFDGRVAGPIPQGGLLVSLEAREPGRWVPVATTRRRVRTSRSGRFSLRYRFRRTFSATTYRFRVVADEDSAFPYARGASRSLTVRVRP</sequence>
<proteinExistence type="predicted"/>
<dbReference type="AlphaFoldDB" id="A0A9X3N2Y1"/>